<evidence type="ECO:0000259" key="6">
    <source>
        <dbReference type="Pfam" id="PF12698"/>
    </source>
</evidence>
<proteinExistence type="predicted"/>
<dbReference type="GO" id="GO:0140359">
    <property type="term" value="F:ABC-type transporter activity"/>
    <property type="evidence" value="ECO:0007669"/>
    <property type="project" value="InterPro"/>
</dbReference>
<evidence type="ECO:0000313" key="7">
    <source>
        <dbReference type="EMBL" id="RDE06396.1"/>
    </source>
</evidence>
<evidence type="ECO:0000256" key="1">
    <source>
        <dbReference type="ARBA" id="ARBA00004141"/>
    </source>
</evidence>
<feature type="transmembrane region" description="Helical" evidence="5">
    <location>
        <begin position="29"/>
        <end position="51"/>
    </location>
</feature>
<keyword evidence="2 5" id="KW-0812">Transmembrane</keyword>
<gene>
    <name evidence="7" type="ORF">DVW87_01335</name>
</gene>
<dbReference type="OrthoDB" id="7388589at2"/>
<protein>
    <submittedName>
        <fullName evidence="7">ABC transporter permease</fullName>
    </submittedName>
</protein>
<feature type="transmembrane region" description="Helical" evidence="5">
    <location>
        <begin position="239"/>
        <end position="262"/>
    </location>
</feature>
<keyword evidence="3 5" id="KW-1133">Transmembrane helix</keyword>
<evidence type="ECO:0000256" key="2">
    <source>
        <dbReference type="ARBA" id="ARBA00022692"/>
    </source>
</evidence>
<comment type="caution">
    <text evidence="7">The sequence shown here is derived from an EMBL/GenBank/DDBJ whole genome shotgun (WGS) entry which is preliminary data.</text>
</comment>
<feature type="transmembrane region" description="Helical" evidence="5">
    <location>
        <begin position="282"/>
        <end position="310"/>
    </location>
</feature>
<feature type="transmembrane region" description="Helical" evidence="5">
    <location>
        <begin position="374"/>
        <end position="396"/>
    </location>
</feature>
<dbReference type="GO" id="GO:0016020">
    <property type="term" value="C:membrane"/>
    <property type="evidence" value="ECO:0007669"/>
    <property type="project" value="UniProtKB-SubCell"/>
</dbReference>
<dbReference type="InterPro" id="IPR013525">
    <property type="entry name" value="ABC2_TM"/>
</dbReference>
<dbReference type="RefSeq" id="WP_114685978.1">
    <property type="nucleotide sequence ID" value="NZ_QQNB01000001.1"/>
</dbReference>
<evidence type="ECO:0000256" key="3">
    <source>
        <dbReference type="ARBA" id="ARBA00022989"/>
    </source>
</evidence>
<dbReference type="Proteomes" id="UP000253918">
    <property type="component" value="Unassembled WGS sequence"/>
</dbReference>
<organism evidence="7 8">
    <name type="scientific">Sphingomonas aracearum</name>
    <dbReference type="NCBI Taxonomy" id="2283317"/>
    <lineage>
        <taxon>Bacteria</taxon>
        <taxon>Pseudomonadati</taxon>
        <taxon>Pseudomonadota</taxon>
        <taxon>Alphaproteobacteria</taxon>
        <taxon>Sphingomonadales</taxon>
        <taxon>Sphingomonadaceae</taxon>
        <taxon>Sphingomonas</taxon>
    </lineage>
</organism>
<keyword evidence="8" id="KW-1185">Reference proteome</keyword>
<feature type="transmembrane region" description="Helical" evidence="5">
    <location>
        <begin position="195"/>
        <end position="218"/>
    </location>
</feature>
<comment type="subcellular location">
    <subcellularLocation>
        <location evidence="1">Membrane</location>
        <topology evidence="1">Multi-pass membrane protein</topology>
    </subcellularLocation>
</comment>
<feature type="transmembrane region" description="Helical" evidence="5">
    <location>
        <begin position="322"/>
        <end position="340"/>
    </location>
</feature>
<keyword evidence="4 5" id="KW-0472">Membrane</keyword>
<evidence type="ECO:0000256" key="5">
    <source>
        <dbReference type="SAM" id="Phobius"/>
    </source>
</evidence>
<evidence type="ECO:0000256" key="4">
    <source>
        <dbReference type="ARBA" id="ARBA00023136"/>
    </source>
</evidence>
<sequence>MSQAPAPSDAPSNARRLLRQTLTIARRDFVATVFTPTFLLFLFAPLIMLSFGAVGGLGAQSVAQGADEKERIVALAPPASIAALRATDERLRSIFPRDEQPPQLLVRPAPPAPALHARALFDTRETDTAAVLYGPFERPQILYGPMGARASRYLAALAEATLRTERSGGPAALSRPTLSPVARTTTSLGGRNASAFFSVFGIFFLTLLLAGQAVGTMAEERSNKVIEVLAAAVPLESVFLGKLLGMFGVAVLFVLFWGTLVSQVGSLAPAGLGAALSQLSPAIGLPTFVTLFFAYFTMSYMLLGAVFLGVGAQASTMREIQMLSLPITIVQVAMFGWAAAGAGQPDSWTAIAAQVFPLSSPYAMAARAAQSPVLWPHLAALAWQALWVAIVITVAARAFRRGVLQSGTAKFRWPWQKAL</sequence>
<dbReference type="Pfam" id="PF12698">
    <property type="entry name" value="ABC2_membrane_3"/>
    <property type="match status" value="1"/>
</dbReference>
<feature type="domain" description="ABC-2 type transporter transmembrane" evidence="6">
    <location>
        <begin position="172"/>
        <end position="394"/>
    </location>
</feature>
<reference evidence="7 8" key="1">
    <citation type="submission" date="2018-07" db="EMBL/GenBank/DDBJ databases">
        <title>a novel species of Sphingomonas isolated from the rhizosphere soil of Araceae plant.</title>
        <authorList>
            <person name="Zhiyong W."/>
            <person name="Qinglan Z."/>
            <person name="Zhiwei F."/>
            <person name="Ding X."/>
            <person name="Gejiao W."/>
            <person name="Shixue Z."/>
        </authorList>
    </citation>
    <scope>NUCLEOTIDE SEQUENCE [LARGE SCALE GENOMIC DNA]</scope>
    <source>
        <strain evidence="7 8">WZY 27</strain>
    </source>
</reference>
<dbReference type="AlphaFoldDB" id="A0A369VVH5"/>
<name>A0A369VVH5_9SPHN</name>
<accession>A0A369VVH5</accession>
<dbReference type="EMBL" id="QQNB01000001">
    <property type="protein sequence ID" value="RDE06396.1"/>
    <property type="molecule type" value="Genomic_DNA"/>
</dbReference>
<evidence type="ECO:0000313" key="8">
    <source>
        <dbReference type="Proteomes" id="UP000253918"/>
    </source>
</evidence>